<dbReference type="OrthoDB" id="272015at2157"/>
<keyword evidence="3" id="KW-1185">Reference proteome</keyword>
<dbReference type="Pfam" id="PF23921">
    <property type="entry name" value="DUF7260"/>
    <property type="match status" value="1"/>
</dbReference>
<organism evidence="2 3">
    <name type="scientific">Haladaptatus litoreus</name>
    <dbReference type="NCBI Taxonomy" id="553468"/>
    <lineage>
        <taxon>Archaea</taxon>
        <taxon>Methanobacteriati</taxon>
        <taxon>Methanobacteriota</taxon>
        <taxon>Stenosarchaea group</taxon>
        <taxon>Halobacteria</taxon>
        <taxon>Halobacteriales</taxon>
        <taxon>Haladaptataceae</taxon>
        <taxon>Haladaptatus</taxon>
    </lineage>
</organism>
<sequence length="253" mass="29063">MAMAQNKNRLVDRTVLPSAQSHLAEEESKLQLEISALEDFLNRLNEIPEQPYRADGGTLTDTFRTQESPTHSPHEAVKTAYQETVLAVDHWEDAYNEETALESIENEFGPDVATGLEGGPTTWSPLLWNQLHTASEEAIETRQQTLEVLMAEQQQFKELQCSLDEIGDELALIERGHYTFDDRSNRLQIIRDQLEQVTLNQQSYLRQRETMDGRKFLSMIYAKLETDYPGLLALTTARQIFDRIELRHWAGLN</sequence>
<dbReference type="EMBL" id="FTNO01000004">
    <property type="protein sequence ID" value="SIR73544.1"/>
    <property type="molecule type" value="Genomic_DNA"/>
</dbReference>
<evidence type="ECO:0000259" key="1">
    <source>
        <dbReference type="Pfam" id="PF23921"/>
    </source>
</evidence>
<dbReference type="RefSeq" id="WP_076431405.1">
    <property type="nucleotide sequence ID" value="NZ_FTNO01000004.1"/>
</dbReference>
<feature type="domain" description="DUF7260" evidence="1">
    <location>
        <begin position="14"/>
        <end position="243"/>
    </location>
</feature>
<proteinExistence type="predicted"/>
<accession>A0A1N7DCN8</accession>
<dbReference type="Proteomes" id="UP000186914">
    <property type="component" value="Unassembled WGS sequence"/>
</dbReference>
<dbReference type="InterPro" id="IPR055684">
    <property type="entry name" value="DUF7260"/>
</dbReference>
<gene>
    <name evidence="2" type="ORF">SAMN05421858_3512</name>
</gene>
<reference evidence="3" key="1">
    <citation type="submission" date="2017-01" db="EMBL/GenBank/DDBJ databases">
        <authorList>
            <person name="Varghese N."/>
            <person name="Submissions S."/>
        </authorList>
    </citation>
    <scope>NUCLEOTIDE SEQUENCE [LARGE SCALE GENOMIC DNA]</scope>
    <source>
        <strain evidence="3">CGMCC 1.7737</strain>
    </source>
</reference>
<evidence type="ECO:0000313" key="3">
    <source>
        <dbReference type="Proteomes" id="UP000186914"/>
    </source>
</evidence>
<name>A0A1N7DCN8_9EURY</name>
<dbReference type="AlphaFoldDB" id="A0A1N7DCN8"/>
<protein>
    <recommendedName>
        <fullName evidence="1">DUF7260 domain-containing protein</fullName>
    </recommendedName>
</protein>
<evidence type="ECO:0000313" key="2">
    <source>
        <dbReference type="EMBL" id="SIR73544.1"/>
    </source>
</evidence>